<name>A0ABT9V582_9BACL</name>
<feature type="domain" description="Aminoglycoside phosphotransferase" evidence="1">
    <location>
        <begin position="47"/>
        <end position="251"/>
    </location>
</feature>
<organism evidence="2 3">
    <name type="scientific">Anoxybacillus andreesenii</name>
    <dbReference type="NCBI Taxonomy" id="1325932"/>
    <lineage>
        <taxon>Bacteria</taxon>
        <taxon>Bacillati</taxon>
        <taxon>Bacillota</taxon>
        <taxon>Bacilli</taxon>
        <taxon>Bacillales</taxon>
        <taxon>Anoxybacillaceae</taxon>
        <taxon>Anoxybacillus</taxon>
    </lineage>
</organism>
<sequence length="337" mass="39771">MEWAECQIIVMTMKTNVQGDAFFIKRLLSFLNDQFDIRIHRIMPLRNHVFLIETAVNHKPYILKGFSSPSKLRLQEMFTADLKKAGFSNTYSFQALAAQSPLSFENRYYGIMEYIPPSTNTFTFLERTNRAEGLTLLQKYHETTGMLVNRYATELAQHQPLEKWKKRNASFIKNIPVIEFFVQKEIIEEYMSWANWSLEHLEATPPSNPESTIILHGDVAHHNFLRSVDGTLYLIDFDLISIGEQSQDYLQYANRILPFLDWSFEGLSELEVIRPFLNDKKFLYGLAFPTDIFREWNRLIRERQYHNPVRVRPVMELTVGQFAERKSFFKEIRKLTM</sequence>
<evidence type="ECO:0000259" key="1">
    <source>
        <dbReference type="Pfam" id="PF01636"/>
    </source>
</evidence>
<dbReference type="InterPro" id="IPR002575">
    <property type="entry name" value="Aminoglycoside_PTrfase"/>
</dbReference>
<dbReference type="RefSeq" id="WP_307150620.1">
    <property type="nucleotide sequence ID" value="NZ_JAUSTU010000010.1"/>
</dbReference>
<dbReference type="Gene3D" id="3.90.1200.10">
    <property type="match status" value="1"/>
</dbReference>
<dbReference type="InterPro" id="IPR011009">
    <property type="entry name" value="Kinase-like_dom_sf"/>
</dbReference>
<reference evidence="2 3" key="1">
    <citation type="submission" date="2023-07" db="EMBL/GenBank/DDBJ databases">
        <title>Genomic Encyclopedia of Type Strains, Phase IV (KMG-IV): sequencing the most valuable type-strain genomes for metagenomic binning, comparative biology and taxonomic classification.</title>
        <authorList>
            <person name="Goeker M."/>
        </authorList>
    </citation>
    <scope>NUCLEOTIDE SEQUENCE [LARGE SCALE GENOMIC DNA]</scope>
    <source>
        <strain evidence="2 3">DSM 23948</strain>
    </source>
</reference>
<dbReference type="SUPFAM" id="SSF56112">
    <property type="entry name" value="Protein kinase-like (PK-like)"/>
    <property type="match status" value="1"/>
</dbReference>
<dbReference type="Proteomes" id="UP001231362">
    <property type="component" value="Unassembled WGS sequence"/>
</dbReference>
<dbReference type="Pfam" id="PF01636">
    <property type="entry name" value="APH"/>
    <property type="match status" value="1"/>
</dbReference>
<keyword evidence="3" id="KW-1185">Reference proteome</keyword>
<gene>
    <name evidence="2" type="ORF">J2S07_002416</name>
</gene>
<dbReference type="EMBL" id="JAUSTU010000010">
    <property type="protein sequence ID" value="MDQ0156098.1"/>
    <property type="molecule type" value="Genomic_DNA"/>
</dbReference>
<comment type="caution">
    <text evidence="2">The sequence shown here is derived from an EMBL/GenBank/DDBJ whole genome shotgun (WGS) entry which is preliminary data.</text>
</comment>
<accession>A0ABT9V582</accession>
<protein>
    <recommendedName>
        <fullName evidence="1">Aminoglycoside phosphotransferase domain-containing protein</fullName>
    </recommendedName>
</protein>
<proteinExistence type="predicted"/>
<evidence type="ECO:0000313" key="2">
    <source>
        <dbReference type="EMBL" id="MDQ0156098.1"/>
    </source>
</evidence>
<evidence type="ECO:0000313" key="3">
    <source>
        <dbReference type="Proteomes" id="UP001231362"/>
    </source>
</evidence>